<evidence type="ECO:0000256" key="1">
    <source>
        <dbReference type="SAM" id="MobiDB-lite"/>
    </source>
</evidence>
<dbReference type="InterPro" id="IPR039327">
    <property type="entry name" value="CON7-like"/>
</dbReference>
<comment type="caution">
    <text evidence="3">The sequence shown here is derived from an EMBL/GenBank/DDBJ whole genome shotgun (WGS) entry which is preliminary data.</text>
</comment>
<feature type="compositionally biased region" description="Pro residues" evidence="1">
    <location>
        <begin position="573"/>
        <end position="583"/>
    </location>
</feature>
<feature type="compositionally biased region" description="Basic and acidic residues" evidence="1">
    <location>
        <begin position="553"/>
        <end position="565"/>
    </location>
</feature>
<dbReference type="EMBL" id="PUHQ01000081">
    <property type="protein sequence ID" value="KAG0657428.1"/>
    <property type="molecule type" value="Genomic_DNA"/>
</dbReference>
<gene>
    <name evidence="3" type="ORF">C6P46_006502</name>
</gene>
<feature type="compositionally biased region" description="Low complexity" evidence="1">
    <location>
        <begin position="131"/>
        <end position="141"/>
    </location>
</feature>
<feature type="domain" description="C2H2-type" evidence="2">
    <location>
        <begin position="512"/>
        <end position="536"/>
    </location>
</feature>
<feature type="region of interest" description="Disordered" evidence="1">
    <location>
        <begin position="477"/>
        <end position="500"/>
    </location>
</feature>
<dbReference type="OrthoDB" id="2537453at2759"/>
<keyword evidence="4" id="KW-1185">Reference proteome</keyword>
<name>A0A9P7B493_RHOMI</name>
<feature type="compositionally biased region" description="Low complexity" evidence="1">
    <location>
        <begin position="639"/>
        <end position="650"/>
    </location>
</feature>
<dbReference type="PANTHER" id="PTHR36167:SF3">
    <property type="entry name" value="C2H2 FINGER DOMAIN TRANSCRIPTION FACTOR (EUROFUNG)-RELATED"/>
    <property type="match status" value="1"/>
</dbReference>
<reference evidence="3 4" key="1">
    <citation type="submission" date="2020-11" db="EMBL/GenBank/DDBJ databases">
        <title>Kefir isolates.</title>
        <authorList>
            <person name="Marcisauskas S."/>
            <person name="Kim Y."/>
            <person name="Blasche S."/>
        </authorList>
    </citation>
    <scope>NUCLEOTIDE SEQUENCE [LARGE SCALE GENOMIC DNA]</scope>
    <source>
        <strain evidence="3 4">KR</strain>
    </source>
</reference>
<feature type="region of interest" description="Disordered" evidence="1">
    <location>
        <begin position="673"/>
        <end position="828"/>
    </location>
</feature>
<feature type="region of interest" description="Disordered" evidence="1">
    <location>
        <begin position="35"/>
        <end position="159"/>
    </location>
</feature>
<dbReference type="PANTHER" id="PTHR36167">
    <property type="entry name" value="C2H2 FINGER DOMAIN TRANSCRIPTION FACTOR (EUROFUNG)-RELATED"/>
    <property type="match status" value="1"/>
</dbReference>
<dbReference type="AlphaFoldDB" id="A0A9P7B493"/>
<evidence type="ECO:0000259" key="2">
    <source>
        <dbReference type="PROSITE" id="PS00028"/>
    </source>
</evidence>
<evidence type="ECO:0000313" key="3">
    <source>
        <dbReference type="EMBL" id="KAG0657428.1"/>
    </source>
</evidence>
<feature type="compositionally biased region" description="Polar residues" evidence="1">
    <location>
        <begin position="750"/>
        <end position="764"/>
    </location>
</feature>
<feature type="region of interest" description="Disordered" evidence="1">
    <location>
        <begin position="553"/>
        <end position="585"/>
    </location>
</feature>
<dbReference type="GO" id="GO:0006355">
    <property type="term" value="P:regulation of DNA-templated transcription"/>
    <property type="evidence" value="ECO:0007669"/>
    <property type="project" value="InterPro"/>
</dbReference>
<protein>
    <recommendedName>
        <fullName evidence="2">C2H2-type domain-containing protein</fullName>
    </recommendedName>
</protein>
<accession>A0A9P7B493</accession>
<dbReference type="PROSITE" id="PS00028">
    <property type="entry name" value="ZINC_FINGER_C2H2_1"/>
    <property type="match status" value="1"/>
</dbReference>
<feature type="compositionally biased region" description="Low complexity" evidence="1">
    <location>
        <begin position="770"/>
        <end position="783"/>
    </location>
</feature>
<organism evidence="3 4">
    <name type="scientific">Rhodotorula mucilaginosa</name>
    <name type="common">Yeast</name>
    <name type="synonym">Rhodotorula rubra</name>
    <dbReference type="NCBI Taxonomy" id="5537"/>
    <lineage>
        <taxon>Eukaryota</taxon>
        <taxon>Fungi</taxon>
        <taxon>Dikarya</taxon>
        <taxon>Basidiomycota</taxon>
        <taxon>Pucciniomycotina</taxon>
        <taxon>Microbotryomycetes</taxon>
        <taxon>Sporidiobolales</taxon>
        <taxon>Sporidiobolaceae</taxon>
        <taxon>Rhodotorula</taxon>
    </lineage>
</organism>
<dbReference type="Proteomes" id="UP000777482">
    <property type="component" value="Unassembled WGS sequence"/>
</dbReference>
<evidence type="ECO:0000313" key="4">
    <source>
        <dbReference type="Proteomes" id="UP000777482"/>
    </source>
</evidence>
<sequence length="828" mass="87628">MHAVYPAFVGSRDALRTAEVAEVRVRKVYEYRADLSSAPPHDTPTPPSGAIRDPGAVSWSYADQLQHPRPRHQEARREREPAGMEFGYHPPGLSPNPYSHASPIESSPGRLGADGSPAFGRPGSGSGSGAGTPASGGFTATLPPLHEQPSNETVSTASGSRALHDVGYEQFAGGDHAVGLAPGDEADLYASASSSRRQTRQLAHGQYSANASGLNGNAMSMSASAGGDMEFRDPFPRTPSAGTPNGTDLGPPPSGYGGVFGFQPPPLENPATMASTSQHSFFNPQTVHPSVNTRNTRPMTAPSASGYLAGHNYSSVPSAFYVPPTQYHLHRQQQQPPTSTSFNAMPTAAAFEPAPPVGSQGLFAFQPDGPAPLSDYNPSSRERGLSVPDALAGSVLGDRPVTADPDMLSASTPFMYQPPLLPASMSSARPYTAVTPGYYTALMDPFTGGVIPAPLQAIPPGSADGFVPLGEPQIERRRSSTSSGKYNFVTQPPQHTKRPRRRYDEIERMYNCDYPGCTKSYGTLNHLNSHKTMQKHGPKATPAQFKEMRKAWRERKKAEAAEAARKKAKEPFQAPPVPYPPSSSLPAASIAPYPSASVDRPRPSTSAGEYTIGLPAHFVAPSLYSTHAPPPHLQGSGGLAQPNLLLPPQAISDPRTQPGLYFDMQFSAAGNGYTDTSSRPVTAPAFQYATPPPFGNLAPDPSQQQQPQQQHALSQSLSSASGLSRSRPLASDPVHDHRRLSLPGGYALSPANNGGFQLQQNNESMPPPARATAHAPPRQTATPEMKMPQPVHAPSSYANLIGGGPSSESSSGENASNRSPRVNEVAAR</sequence>
<feature type="compositionally biased region" description="Low complexity" evidence="1">
    <location>
        <begin position="806"/>
        <end position="820"/>
    </location>
</feature>
<dbReference type="Gene3D" id="3.30.160.60">
    <property type="entry name" value="Classic Zinc Finger"/>
    <property type="match status" value="1"/>
</dbReference>
<dbReference type="InterPro" id="IPR013087">
    <property type="entry name" value="Znf_C2H2_type"/>
</dbReference>
<feature type="compositionally biased region" description="Low complexity" evidence="1">
    <location>
        <begin position="698"/>
        <end position="731"/>
    </location>
</feature>
<feature type="compositionally biased region" description="Polar residues" evidence="1">
    <location>
        <begin position="480"/>
        <end position="494"/>
    </location>
</feature>
<proteinExistence type="predicted"/>
<feature type="compositionally biased region" description="Polar residues" evidence="1">
    <location>
        <begin position="148"/>
        <end position="159"/>
    </location>
</feature>
<feature type="region of interest" description="Disordered" evidence="1">
    <location>
        <begin position="625"/>
        <end position="658"/>
    </location>
</feature>
<feature type="compositionally biased region" description="Basic and acidic residues" evidence="1">
    <location>
        <begin position="71"/>
        <end position="82"/>
    </location>
</feature>